<dbReference type="AlphaFoldDB" id="A0A9D1HUS2"/>
<keyword evidence="1" id="KW-1133">Transmembrane helix</keyword>
<comment type="caution">
    <text evidence="2">The sequence shown here is derived from an EMBL/GenBank/DDBJ whole genome shotgun (WGS) entry which is preliminary data.</text>
</comment>
<feature type="transmembrane region" description="Helical" evidence="1">
    <location>
        <begin position="7"/>
        <end position="26"/>
    </location>
</feature>
<evidence type="ECO:0000313" key="3">
    <source>
        <dbReference type="Proteomes" id="UP000824087"/>
    </source>
</evidence>
<evidence type="ECO:0000256" key="1">
    <source>
        <dbReference type="SAM" id="Phobius"/>
    </source>
</evidence>
<keyword evidence="1" id="KW-0812">Transmembrane</keyword>
<gene>
    <name evidence="2" type="ORF">IAD49_03775</name>
</gene>
<reference evidence="2" key="2">
    <citation type="journal article" date="2021" name="PeerJ">
        <title>Extensive microbial diversity within the chicken gut microbiome revealed by metagenomics and culture.</title>
        <authorList>
            <person name="Gilroy R."/>
            <person name="Ravi A."/>
            <person name="Getino M."/>
            <person name="Pursley I."/>
            <person name="Horton D.L."/>
            <person name="Alikhan N.F."/>
            <person name="Baker D."/>
            <person name="Gharbi K."/>
            <person name="Hall N."/>
            <person name="Watson M."/>
            <person name="Adriaenssens E.M."/>
            <person name="Foster-Nyarko E."/>
            <person name="Jarju S."/>
            <person name="Secka A."/>
            <person name="Antonio M."/>
            <person name="Oren A."/>
            <person name="Chaudhuri R.R."/>
            <person name="La Ragione R."/>
            <person name="Hildebrand F."/>
            <person name="Pallen M.J."/>
        </authorList>
    </citation>
    <scope>NUCLEOTIDE SEQUENCE</scope>
    <source>
        <strain evidence="2">CHK197-8231</strain>
    </source>
</reference>
<keyword evidence="1" id="KW-0472">Membrane</keyword>
<reference evidence="2" key="1">
    <citation type="submission" date="2020-10" db="EMBL/GenBank/DDBJ databases">
        <authorList>
            <person name="Gilroy R."/>
        </authorList>
    </citation>
    <scope>NUCLEOTIDE SEQUENCE</scope>
    <source>
        <strain evidence="2">CHK197-8231</strain>
    </source>
</reference>
<evidence type="ECO:0000313" key="2">
    <source>
        <dbReference type="EMBL" id="HIU22682.1"/>
    </source>
</evidence>
<organism evidence="2 3">
    <name type="scientific">Candidatus Fimihabitans intestinipullorum</name>
    <dbReference type="NCBI Taxonomy" id="2840820"/>
    <lineage>
        <taxon>Bacteria</taxon>
        <taxon>Bacillati</taxon>
        <taxon>Mycoplasmatota</taxon>
        <taxon>Mycoplasmatota incertae sedis</taxon>
        <taxon>Candidatus Fimihabitans</taxon>
    </lineage>
</organism>
<accession>A0A9D1HUS2</accession>
<dbReference type="Proteomes" id="UP000824087">
    <property type="component" value="Unassembled WGS sequence"/>
</dbReference>
<sequence>MKKKRRALIGIVIGILMVLLGIFLLNDYSFPLIGMALVIIALSLRSFAITTDLFRIDKKP</sequence>
<dbReference type="EMBL" id="DVML01000022">
    <property type="protein sequence ID" value="HIU22682.1"/>
    <property type="molecule type" value="Genomic_DNA"/>
</dbReference>
<name>A0A9D1HUS2_9BACT</name>
<protein>
    <submittedName>
        <fullName evidence="2">Uncharacterized protein</fullName>
    </submittedName>
</protein>
<proteinExistence type="predicted"/>
<feature type="transmembrane region" description="Helical" evidence="1">
    <location>
        <begin position="32"/>
        <end position="54"/>
    </location>
</feature>